<dbReference type="Proteomes" id="UP000265520">
    <property type="component" value="Unassembled WGS sequence"/>
</dbReference>
<name>A0A392RC88_9FABA</name>
<proteinExistence type="predicted"/>
<dbReference type="PANTHER" id="PTHR33710">
    <property type="entry name" value="BNAC02G09200D PROTEIN"/>
    <property type="match status" value="1"/>
</dbReference>
<sequence>MSRLDRVILSYEWNLNWGNPMVWVLPRDVSDHCPLVVKYSSSDWGPKPFRFNNFWLRNKSFKTLVVKTWEEQNFTGWMGFILKDRLKGLKIAIKEWHAEVYGNMEERKQHLIGKILDLDSKSESVGISD</sequence>
<evidence type="ECO:0000313" key="2">
    <source>
        <dbReference type="Proteomes" id="UP000265520"/>
    </source>
</evidence>
<feature type="non-terminal residue" evidence="1">
    <location>
        <position position="129"/>
    </location>
</feature>
<reference evidence="1 2" key="1">
    <citation type="journal article" date="2018" name="Front. Plant Sci.">
        <title>Red Clover (Trifolium pratense) and Zigzag Clover (T. medium) - A Picture of Genomic Similarities and Differences.</title>
        <authorList>
            <person name="Dluhosova J."/>
            <person name="Istvanek J."/>
            <person name="Nedelnik J."/>
            <person name="Repkova J."/>
        </authorList>
    </citation>
    <scope>NUCLEOTIDE SEQUENCE [LARGE SCALE GENOMIC DNA]</scope>
    <source>
        <strain evidence="2">cv. 10/8</strain>
        <tissue evidence="1">Leaf</tissue>
    </source>
</reference>
<accession>A0A392RC88</accession>
<dbReference type="GO" id="GO:0003964">
    <property type="term" value="F:RNA-directed DNA polymerase activity"/>
    <property type="evidence" value="ECO:0007669"/>
    <property type="project" value="UniProtKB-KW"/>
</dbReference>
<dbReference type="PANTHER" id="PTHR33710:SF64">
    <property type="entry name" value="ENDONUCLEASE_EXONUCLEASE_PHOSPHATASE DOMAIN-CONTAINING PROTEIN"/>
    <property type="match status" value="1"/>
</dbReference>
<dbReference type="EMBL" id="LXQA010205975">
    <property type="protein sequence ID" value="MCI33634.1"/>
    <property type="molecule type" value="Genomic_DNA"/>
</dbReference>
<protein>
    <submittedName>
        <fullName evidence="1">Putative reverse transcriptase-beet retrotransposon</fullName>
    </submittedName>
</protein>
<evidence type="ECO:0000313" key="1">
    <source>
        <dbReference type="EMBL" id="MCI33634.1"/>
    </source>
</evidence>
<keyword evidence="2" id="KW-1185">Reference proteome</keyword>
<dbReference type="AlphaFoldDB" id="A0A392RC88"/>
<keyword evidence="1" id="KW-0548">Nucleotidyltransferase</keyword>
<comment type="caution">
    <text evidence="1">The sequence shown here is derived from an EMBL/GenBank/DDBJ whole genome shotgun (WGS) entry which is preliminary data.</text>
</comment>
<keyword evidence="1" id="KW-0808">Transferase</keyword>
<keyword evidence="1" id="KW-0695">RNA-directed DNA polymerase</keyword>
<organism evidence="1 2">
    <name type="scientific">Trifolium medium</name>
    <dbReference type="NCBI Taxonomy" id="97028"/>
    <lineage>
        <taxon>Eukaryota</taxon>
        <taxon>Viridiplantae</taxon>
        <taxon>Streptophyta</taxon>
        <taxon>Embryophyta</taxon>
        <taxon>Tracheophyta</taxon>
        <taxon>Spermatophyta</taxon>
        <taxon>Magnoliopsida</taxon>
        <taxon>eudicotyledons</taxon>
        <taxon>Gunneridae</taxon>
        <taxon>Pentapetalae</taxon>
        <taxon>rosids</taxon>
        <taxon>fabids</taxon>
        <taxon>Fabales</taxon>
        <taxon>Fabaceae</taxon>
        <taxon>Papilionoideae</taxon>
        <taxon>50 kb inversion clade</taxon>
        <taxon>NPAAA clade</taxon>
        <taxon>Hologalegina</taxon>
        <taxon>IRL clade</taxon>
        <taxon>Trifolieae</taxon>
        <taxon>Trifolium</taxon>
    </lineage>
</organism>